<name>A0A4R6QRX8_9BURK</name>
<keyword evidence="2" id="KW-1185">Reference proteome</keyword>
<evidence type="ECO:0000313" key="1">
    <source>
        <dbReference type="EMBL" id="TDP74067.1"/>
    </source>
</evidence>
<sequence>MGFFDDLKELGRGIKDATKELGKDLGQIARETKDEIKSDPGKYLLDSAKDVAGAVASVGKYAINHAVPDLTWQTMKKVEEQLQSGQLSDEQRADLMDRRRKAAMSEVRFLRQRTDRDLAEDITAKDVESRIDVVEGARRRLKWYLDLPDLGLEPDDQAEAQEVVARSRETVDEWRAKQRELTDRSS</sequence>
<dbReference type="InParanoid" id="A0A4R6QRX8"/>
<evidence type="ECO:0000313" key="2">
    <source>
        <dbReference type="Proteomes" id="UP000295361"/>
    </source>
</evidence>
<gene>
    <name evidence="1" type="ORF">DES47_101114</name>
</gene>
<reference evidence="1 2" key="1">
    <citation type="submission" date="2019-03" db="EMBL/GenBank/DDBJ databases">
        <title>Genomic Encyclopedia of Type Strains, Phase IV (KMG-IV): sequencing the most valuable type-strain genomes for metagenomic binning, comparative biology and taxonomic classification.</title>
        <authorList>
            <person name="Goeker M."/>
        </authorList>
    </citation>
    <scope>NUCLEOTIDE SEQUENCE [LARGE SCALE GENOMIC DNA]</scope>
    <source>
        <strain evidence="1 2">DSM 16998</strain>
    </source>
</reference>
<organism evidence="1 2">
    <name type="scientific">Roseateles toxinivorans</name>
    <dbReference type="NCBI Taxonomy" id="270368"/>
    <lineage>
        <taxon>Bacteria</taxon>
        <taxon>Pseudomonadati</taxon>
        <taxon>Pseudomonadota</taxon>
        <taxon>Betaproteobacteria</taxon>
        <taxon>Burkholderiales</taxon>
        <taxon>Sphaerotilaceae</taxon>
        <taxon>Roseateles</taxon>
    </lineage>
</organism>
<dbReference type="Proteomes" id="UP000295361">
    <property type="component" value="Unassembled WGS sequence"/>
</dbReference>
<protein>
    <submittedName>
        <fullName evidence="1">Uncharacterized protein</fullName>
    </submittedName>
</protein>
<dbReference type="EMBL" id="SNXS01000001">
    <property type="protein sequence ID" value="TDP74067.1"/>
    <property type="molecule type" value="Genomic_DNA"/>
</dbReference>
<dbReference type="AlphaFoldDB" id="A0A4R6QRX8"/>
<dbReference type="RefSeq" id="WP_133698729.1">
    <property type="nucleotide sequence ID" value="NZ_SNXS01000001.1"/>
</dbReference>
<proteinExistence type="predicted"/>
<accession>A0A4R6QRX8</accession>
<comment type="caution">
    <text evidence="1">The sequence shown here is derived from an EMBL/GenBank/DDBJ whole genome shotgun (WGS) entry which is preliminary data.</text>
</comment>